<dbReference type="OrthoDB" id="3559697at2759"/>
<evidence type="ECO:0000256" key="3">
    <source>
        <dbReference type="PROSITE-ProRule" id="PRU00023"/>
    </source>
</evidence>
<organism evidence="4 5">
    <name type="scientific">Oidiodendron maius (strain Zn)</name>
    <dbReference type="NCBI Taxonomy" id="913774"/>
    <lineage>
        <taxon>Eukaryota</taxon>
        <taxon>Fungi</taxon>
        <taxon>Dikarya</taxon>
        <taxon>Ascomycota</taxon>
        <taxon>Pezizomycotina</taxon>
        <taxon>Leotiomycetes</taxon>
        <taxon>Leotiomycetes incertae sedis</taxon>
        <taxon>Myxotrichaceae</taxon>
        <taxon>Oidiodendron</taxon>
    </lineage>
</organism>
<dbReference type="Pfam" id="PF12796">
    <property type="entry name" value="Ank_2"/>
    <property type="match status" value="2"/>
</dbReference>
<dbReference type="STRING" id="913774.A0A0C3GSI2"/>
<dbReference type="Gene3D" id="1.25.40.20">
    <property type="entry name" value="Ankyrin repeat-containing domain"/>
    <property type="match status" value="3"/>
</dbReference>
<dbReference type="PROSITE" id="PS50088">
    <property type="entry name" value="ANK_REPEAT"/>
    <property type="match status" value="3"/>
</dbReference>
<dbReference type="HOGENOM" id="CLU_445908_0_0_1"/>
<keyword evidence="2 3" id="KW-0040">ANK repeat</keyword>
<sequence length="613" mass="67647">MLVRLDPQYDVNTQDRGGYTPLHYASAASESDTFNLIRLGAILNAKSFNLRTPLHCAARGRQSNIIAMLLHFGIELDQNIDINAADIDGRTALHDACRSSWPESVSLLVRAGADVNCKDKDSIKPWIACTEYIKENAIWQSMSNSGQKASTDLNIGDPFRPVPVAKDQSQQHCTKESVQHETVRIGVIAKMLVKAGADIEGPMQTDLLQQNRDLVATVRREAAERSSQRAGGIASANVERRQRYRSMDCPSRFIEHMDETTMDAVIALGMDFTRPDRSSDDGNAIIKIARFGLTELMRKIILSAKLLDDPTFTKTIAEEVPTGYYKVRPVLQVACDRRVWNMDMVRLLVVEGQVDVNAHQQVKETPSGRISPGPTALHVLASGNYWWQVDAIKFLVSSGSMVDVVNEKGQTPLELASTCEQHCTAVARGFFKPQCCEILLRLGADPNKPNLAGLTPLNMARHDSDIIKILLKHGADVNAGAKGALMSAVESGDVETLKIYLKNGADCNVPDTSANSNLRGGHPNLQKRYPLAVAAFPPVHQPWSASTSTEMMRLFLDHGAKVDVLINDDEPLLHFLFQHARSSLLRIFTERPNLDFNVRDQKGRTVFMAACAS</sequence>
<dbReference type="PRINTS" id="PR01415">
    <property type="entry name" value="ANKYRIN"/>
</dbReference>
<dbReference type="PANTHER" id="PTHR24189">
    <property type="entry name" value="MYOTROPHIN"/>
    <property type="match status" value="1"/>
</dbReference>
<reference evidence="4 5" key="1">
    <citation type="submission" date="2014-04" db="EMBL/GenBank/DDBJ databases">
        <authorList>
            <consortium name="DOE Joint Genome Institute"/>
            <person name="Kuo A."/>
            <person name="Martino E."/>
            <person name="Perotto S."/>
            <person name="Kohler A."/>
            <person name="Nagy L.G."/>
            <person name="Floudas D."/>
            <person name="Copeland A."/>
            <person name="Barry K.W."/>
            <person name="Cichocki N."/>
            <person name="Veneault-Fourrey C."/>
            <person name="LaButti K."/>
            <person name="Lindquist E.A."/>
            <person name="Lipzen A."/>
            <person name="Lundell T."/>
            <person name="Morin E."/>
            <person name="Murat C."/>
            <person name="Sun H."/>
            <person name="Tunlid A."/>
            <person name="Henrissat B."/>
            <person name="Grigoriev I.V."/>
            <person name="Hibbett D.S."/>
            <person name="Martin F."/>
            <person name="Nordberg H.P."/>
            <person name="Cantor M.N."/>
            <person name="Hua S.X."/>
        </authorList>
    </citation>
    <scope>NUCLEOTIDE SEQUENCE [LARGE SCALE GENOMIC DNA]</scope>
    <source>
        <strain evidence="4 5">Zn</strain>
    </source>
</reference>
<dbReference type="PROSITE" id="PS50297">
    <property type="entry name" value="ANK_REP_REGION"/>
    <property type="match status" value="2"/>
</dbReference>
<feature type="repeat" description="ANK" evidence="3">
    <location>
        <begin position="88"/>
        <end position="120"/>
    </location>
</feature>
<dbReference type="PANTHER" id="PTHR24189:SF50">
    <property type="entry name" value="ANKYRIN REPEAT AND SOCS BOX PROTEIN 2"/>
    <property type="match status" value="1"/>
</dbReference>
<dbReference type="InterPro" id="IPR002110">
    <property type="entry name" value="Ankyrin_rpt"/>
</dbReference>
<dbReference type="EMBL" id="KN832890">
    <property type="protein sequence ID" value="KIM94244.1"/>
    <property type="molecule type" value="Genomic_DNA"/>
</dbReference>
<dbReference type="Proteomes" id="UP000054321">
    <property type="component" value="Unassembled WGS sequence"/>
</dbReference>
<name>A0A0C3GSI2_OIDMZ</name>
<dbReference type="SMART" id="SM00248">
    <property type="entry name" value="ANK"/>
    <property type="match status" value="10"/>
</dbReference>
<keyword evidence="5" id="KW-1185">Reference proteome</keyword>
<dbReference type="InterPro" id="IPR050745">
    <property type="entry name" value="Multifunctional_regulatory"/>
</dbReference>
<dbReference type="AlphaFoldDB" id="A0A0C3GSI2"/>
<evidence type="ECO:0000256" key="2">
    <source>
        <dbReference type="ARBA" id="ARBA00023043"/>
    </source>
</evidence>
<feature type="non-terminal residue" evidence="4">
    <location>
        <position position="613"/>
    </location>
</feature>
<dbReference type="SUPFAM" id="SSF48403">
    <property type="entry name" value="Ankyrin repeat"/>
    <property type="match status" value="2"/>
</dbReference>
<evidence type="ECO:0000313" key="5">
    <source>
        <dbReference type="Proteomes" id="UP000054321"/>
    </source>
</evidence>
<proteinExistence type="predicted"/>
<keyword evidence="1" id="KW-0677">Repeat</keyword>
<dbReference type="InParanoid" id="A0A0C3GSI2"/>
<evidence type="ECO:0000313" key="4">
    <source>
        <dbReference type="EMBL" id="KIM94244.1"/>
    </source>
</evidence>
<accession>A0A0C3GSI2</accession>
<dbReference type="InterPro" id="IPR036770">
    <property type="entry name" value="Ankyrin_rpt-contain_sf"/>
</dbReference>
<protein>
    <submittedName>
        <fullName evidence="4">Uncharacterized protein</fullName>
    </submittedName>
</protein>
<gene>
    <name evidence="4" type="ORF">OIDMADRAFT_136035</name>
</gene>
<feature type="repeat" description="ANK" evidence="3">
    <location>
        <begin position="49"/>
        <end position="81"/>
    </location>
</feature>
<reference evidence="5" key="2">
    <citation type="submission" date="2015-01" db="EMBL/GenBank/DDBJ databases">
        <title>Evolutionary Origins and Diversification of the Mycorrhizal Mutualists.</title>
        <authorList>
            <consortium name="DOE Joint Genome Institute"/>
            <consortium name="Mycorrhizal Genomics Consortium"/>
            <person name="Kohler A."/>
            <person name="Kuo A."/>
            <person name="Nagy L.G."/>
            <person name="Floudas D."/>
            <person name="Copeland A."/>
            <person name="Barry K.W."/>
            <person name="Cichocki N."/>
            <person name="Veneault-Fourrey C."/>
            <person name="LaButti K."/>
            <person name="Lindquist E.A."/>
            <person name="Lipzen A."/>
            <person name="Lundell T."/>
            <person name="Morin E."/>
            <person name="Murat C."/>
            <person name="Riley R."/>
            <person name="Ohm R."/>
            <person name="Sun H."/>
            <person name="Tunlid A."/>
            <person name="Henrissat B."/>
            <person name="Grigoriev I.V."/>
            <person name="Hibbett D.S."/>
            <person name="Martin F."/>
        </authorList>
    </citation>
    <scope>NUCLEOTIDE SEQUENCE [LARGE SCALE GENOMIC DNA]</scope>
    <source>
        <strain evidence="5">Zn</strain>
    </source>
</reference>
<feature type="repeat" description="ANK" evidence="3">
    <location>
        <begin position="480"/>
        <end position="512"/>
    </location>
</feature>
<evidence type="ECO:0000256" key="1">
    <source>
        <dbReference type="ARBA" id="ARBA00022737"/>
    </source>
</evidence>